<proteinExistence type="inferred from homology"/>
<protein>
    <recommendedName>
        <fullName evidence="5">Short-chain dehydrogenase</fullName>
    </recommendedName>
</protein>
<organism evidence="3 4">
    <name type="scientific">Clostridium thermosuccinogenes</name>
    <dbReference type="NCBI Taxonomy" id="84032"/>
    <lineage>
        <taxon>Bacteria</taxon>
        <taxon>Bacillati</taxon>
        <taxon>Bacillota</taxon>
        <taxon>Clostridia</taxon>
        <taxon>Eubacteriales</taxon>
        <taxon>Clostridiaceae</taxon>
        <taxon>Clostridium</taxon>
    </lineage>
</organism>
<evidence type="ECO:0000256" key="2">
    <source>
        <dbReference type="ARBA" id="ARBA00023002"/>
    </source>
</evidence>
<evidence type="ECO:0000313" key="4">
    <source>
        <dbReference type="Proteomes" id="UP000236151"/>
    </source>
</evidence>
<dbReference type="Gene3D" id="3.40.50.720">
    <property type="entry name" value="NAD(P)-binding Rossmann-like Domain"/>
    <property type="match status" value="1"/>
</dbReference>
<dbReference type="EMBL" id="NIOJ01000003">
    <property type="protein sequence ID" value="PNU01256.1"/>
    <property type="molecule type" value="Genomic_DNA"/>
</dbReference>
<reference evidence="3 4" key="1">
    <citation type="submission" date="2017-06" db="EMBL/GenBank/DDBJ databases">
        <title>Investigating the central metabolism of Clostridium thermosuccinogenes.</title>
        <authorList>
            <person name="Koendjbiharie J.G."/>
            <person name="van Kranenburg R."/>
        </authorList>
    </citation>
    <scope>NUCLEOTIDE SEQUENCE [LARGE SCALE GENOMIC DNA]</scope>
    <source>
        <strain evidence="3 4">DSM 5806</strain>
    </source>
</reference>
<evidence type="ECO:0000256" key="1">
    <source>
        <dbReference type="ARBA" id="ARBA00006484"/>
    </source>
</evidence>
<keyword evidence="4" id="KW-1185">Reference proteome</keyword>
<dbReference type="PANTHER" id="PTHR44196:SF1">
    <property type="entry name" value="DEHYDROGENASE_REDUCTASE SDR FAMILY MEMBER 7B"/>
    <property type="match status" value="1"/>
</dbReference>
<dbReference type="InterPro" id="IPR036291">
    <property type="entry name" value="NAD(P)-bd_dom_sf"/>
</dbReference>
<sequence>MSNRRSGIVKILITGGSQGIGLAIAKELHTAGHELFLVARNPERLDSTIKSFSAKVQGFACDIGKEGQIDALINATRRENFYPDVIVLNAAAFGGPERSVLKPSPDELRQLLEVNVLSNYQLVQGFIETLKKSQYPRIIIIGSTAGIRVDDGSLYGVTKWALRSYSYFLRNELKQLGVGVTLINPGGTFTQKRVPNEKIPADRLLEASDVGKLVAAILTLSPQAVVEELNIRPLLGDTY</sequence>
<dbReference type="GO" id="GO:0016491">
    <property type="term" value="F:oxidoreductase activity"/>
    <property type="evidence" value="ECO:0007669"/>
    <property type="project" value="UniProtKB-KW"/>
</dbReference>
<dbReference type="CDD" id="cd05233">
    <property type="entry name" value="SDR_c"/>
    <property type="match status" value="1"/>
</dbReference>
<comment type="caution">
    <text evidence="3">The sequence shown here is derived from an EMBL/GenBank/DDBJ whole genome shotgun (WGS) entry which is preliminary data.</text>
</comment>
<dbReference type="PANTHER" id="PTHR44196">
    <property type="entry name" value="DEHYDROGENASE/REDUCTASE SDR FAMILY MEMBER 7B"/>
    <property type="match status" value="1"/>
</dbReference>
<gene>
    <name evidence="3" type="ORF">CDQ84_02410</name>
</gene>
<comment type="similarity">
    <text evidence="1">Belongs to the short-chain dehydrogenases/reductases (SDR) family.</text>
</comment>
<dbReference type="Proteomes" id="UP000236151">
    <property type="component" value="Unassembled WGS sequence"/>
</dbReference>
<name>A0A2K2FLG3_9CLOT</name>
<evidence type="ECO:0008006" key="5">
    <source>
        <dbReference type="Google" id="ProtNLM"/>
    </source>
</evidence>
<dbReference type="GO" id="GO:0016020">
    <property type="term" value="C:membrane"/>
    <property type="evidence" value="ECO:0007669"/>
    <property type="project" value="TreeGrafter"/>
</dbReference>
<dbReference type="KEGG" id="cthd:CDO33_11330"/>
<dbReference type="Pfam" id="PF00106">
    <property type="entry name" value="adh_short"/>
    <property type="match status" value="1"/>
</dbReference>
<dbReference type="AlphaFoldDB" id="A0A2K2FLG3"/>
<keyword evidence="2" id="KW-0560">Oxidoreductase</keyword>
<dbReference type="InterPro" id="IPR002347">
    <property type="entry name" value="SDR_fam"/>
</dbReference>
<dbReference type="SUPFAM" id="SSF51735">
    <property type="entry name" value="NAD(P)-binding Rossmann-fold domains"/>
    <property type="match status" value="1"/>
</dbReference>
<evidence type="ECO:0000313" key="3">
    <source>
        <dbReference type="EMBL" id="PNU01256.1"/>
    </source>
</evidence>
<dbReference type="PRINTS" id="PR00081">
    <property type="entry name" value="GDHRDH"/>
</dbReference>
<accession>A0A2K2FLG3</accession>